<reference evidence="4" key="1">
    <citation type="submission" date="2020-11" db="EMBL/GenBank/DDBJ databases">
        <authorList>
            <person name="Tran Van P."/>
        </authorList>
    </citation>
    <scope>NUCLEOTIDE SEQUENCE</scope>
</reference>
<sequence length="194" mass="20862">MLNQLQLNLEMMLEKTKACKKGDCKKNADLFFDALPSIYNDLLLDIDAFVDGDPAAHSAFEVVRAYPGFYALFIHRVAHQLHKLKIPLIPRILAEHAHSQSGVDIHPGATIDHGTGVVIGETTIIGDHVKIYQGVTLGAISIDKKMAGTKRHPTVENNVVIYSGATILGGETVIGEGCVIGGNVWLTKSVPAGT</sequence>
<dbReference type="Proteomes" id="UP000677054">
    <property type="component" value="Unassembled WGS sequence"/>
</dbReference>
<evidence type="ECO:0000256" key="1">
    <source>
        <dbReference type="ARBA" id="ARBA00022605"/>
    </source>
</evidence>
<dbReference type="InterPro" id="IPR011004">
    <property type="entry name" value="Trimer_LpxA-like_sf"/>
</dbReference>
<dbReference type="InterPro" id="IPR045304">
    <property type="entry name" value="LbH_SAT"/>
</dbReference>
<dbReference type="CDD" id="cd03354">
    <property type="entry name" value="LbH_SAT"/>
    <property type="match status" value="1"/>
</dbReference>
<evidence type="ECO:0000313" key="4">
    <source>
        <dbReference type="EMBL" id="CAD7255521.1"/>
    </source>
</evidence>
<evidence type="ECO:0008006" key="6">
    <source>
        <dbReference type="Google" id="ProtNLM"/>
    </source>
</evidence>
<evidence type="ECO:0000313" key="5">
    <source>
        <dbReference type="Proteomes" id="UP000677054"/>
    </source>
</evidence>
<dbReference type="EMBL" id="LR931010">
    <property type="protein sequence ID" value="CAD7255521.1"/>
    <property type="molecule type" value="Genomic_DNA"/>
</dbReference>
<organism evidence="4">
    <name type="scientific">Darwinula stevensoni</name>
    <dbReference type="NCBI Taxonomy" id="69355"/>
    <lineage>
        <taxon>Eukaryota</taxon>
        <taxon>Metazoa</taxon>
        <taxon>Ecdysozoa</taxon>
        <taxon>Arthropoda</taxon>
        <taxon>Crustacea</taxon>
        <taxon>Oligostraca</taxon>
        <taxon>Ostracoda</taxon>
        <taxon>Podocopa</taxon>
        <taxon>Podocopida</taxon>
        <taxon>Darwinulocopina</taxon>
        <taxon>Darwinuloidea</taxon>
        <taxon>Darwinulidae</taxon>
        <taxon>Darwinula</taxon>
    </lineage>
</organism>
<keyword evidence="3" id="KW-0012">Acyltransferase</keyword>
<proteinExistence type="predicted"/>
<evidence type="ECO:0000256" key="2">
    <source>
        <dbReference type="ARBA" id="ARBA00022679"/>
    </source>
</evidence>
<dbReference type="Gene3D" id="1.10.3130.10">
    <property type="entry name" value="serine acetyltransferase, domain 1"/>
    <property type="match status" value="1"/>
</dbReference>
<keyword evidence="1" id="KW-0028">Amino-acid biosynthesis</keyword>
<dbReference type="EMBL" id="CAJPEV010031492">
    <property type="protein sequence ID" value="CAG0909225.1"/>
    <property type="molecule type" value="Genomic_DNA"/>
</dbReference>
<dbReference type="Gene3D" id="2.160.10.10">
    <property type="entry name" value="Hexapeptide repeat proteins"/>
    <property type="match status" value="1"/>
</dbReference>
<keyword evidence="5" id="KW-1185">Reference proteome</keyword>
<dbReference type="PANTHER" id="PTHR42811">
    <property type="entry name" value="SERINE ACETYLTRANSFERASE"/>
    <property type="match status" value="1"/>
</dbReference>
<dbReference type="SUPFAM" id="SSF51161">
    <property type="entry name" value="Trimeric LpxA-like enzymes"/>
    <property type="match status" value="1"/>
</dbReference>
<dbReference type="GO" id="GO:0016746">
    <property type="term" value="F:acyltransferase activity"/>
    <property type="evidence" value="ECO:0007669"/>
    <property type="project" value="UniProtKB-KW"/>
</dbReference>
<dbReference type="InterPro" id="IPR042122">
    <property type="entry name" value="Ser_AcTrfase_N_sf"/>
</dbReference>
<gene>
    <name evidence="4" type="ORF">DSTB1V02_LOCUS15266</name>
</gene>
<dbReference type="GO" id="GO:0008652">
    <property type="term" value="P:amino acid biosynthetic process"/>
    <property type="evidence" value="ECO:0007669"/>
    <property type="project" value="UniProtKB-KW"/>
</dbReference>
<evidence type="ECO:0000256" key="3">
    <source>
        <dbReference type="ARBA" id="ARBA00023315"/>
    </source>
</evidence>
<name>A0A7R9FUA8_9CRUS</name>
<dbReference type="AlphaFoldDB" id="A0A7R9FUA8"/>
<keyword evidence="2" id="KW-0808">Transferase</keyword>
<dbReference type="OrthoDB" id="25818at2759"/>
<accession>A0A7R9FUA8</accession>
<protein>
    <recommendedName>
        <fullName evidence="6">Serine O-acetyltransferase</fullName>
    </recommendedName>
</protein>
<feature type="non-terminal residue" evidence="4">
    <location>
        <position position="1"/>
    </location>
</feature>